<feature type="non-terminal residue" evidence="5">
    <location>
        <position position="1"/>
    </location>
</feature>
<gene>
    <name evidence="5" type="ORF">PACLA_8A039717</name>
</gene>
<dbReference type="PANTHER" id="PTHR13018">
    <property type="entry name" value="PROBABLE MEMBRANE PROTEIN DUF221-RELATED"/>
    <property type="match status" value="1"/>
</dbReference>
<dbReference type="InterPro" id="IPR027815">
    <property type="entry name" value="CSC1/OSCA1-like_cyt"/>
</dbReference>
<keyword evidence="2" id="KW-0472">Membrane</keyword>
<dbReference type="GO" id="GO:0005227">
    <property type="term" value="F:calcium-activated cation channel activity"/>
    <property type="evidence" value="ECO:0007669"/>
    <property type="project" value="InterPro"/>
</dbReference>
<protein>
    <submittedName>
        <fullName evidence="5">CSC1 ERD4</fullName>
    </submittedName>
</protein>
<dbReference type="GO" id="GO:0005886">
    <property type="term" value="C:plasma membrane"/>
    <property type="evidence" value="ECO:0007669"/>
    <property type="project" value="TreeGrafter"/>
</dbReference>
<evidence type="ECO:0000259" key="4">
    <source>
        <dbReference type="Pfam" id="PF14703"/>
    </source>
</evidence>
<evidence type="ECO:0000313" key="5">
    <source>
        <dbReference type="EMBL" id="CAB4017130.1"/>
    </source>
</evidence>
<dbReference type="AlphaFoldDB" id="A0A6S7IKM8"/>
<evidence type="ECO:0000313" key="6">
    <source>
        <dbReference type="Proteomes" id="UP001152795"/>
    </source>
</evidence>
<evidence type="ECO:0000256" key="1">
    <source>
        <dbReference type="SAM" id="MobiDB-lite"/>
    </source>
</evidence>
<feature type="transmembrane region" description="Helical" evidence="2">
    <location>
        <begin position="350"/>
        <end position="371"/>
    </location>
</feature>
<feature type="transmembrane region" description="Helical" evidence="2">
    <location>
        <begin position="230"/>
        <end position="249"/>
    </location>
</feature>
<dbReference type="Pfam" id="PF14703">
    <property type="entry name" value="PHM7_cyt"/>
    <property type="match status" value="1"/>
</dbReference>
<sequence>VAHSYVIRDLEEYRELIQKHDQLVLKLEHAQAVFEEKGERPEHKLKPIIGEKVDSINHCDEELRGTQTELDTAKNAEPELTNAAIVTFKTLRDAKIASQVLWQAKPYNTFVEPAPEPKDIIWANLTNSVLNKWIRWTIISIFLFFLVIFWMIPVGIVSSLVSLQSLQEKVEFLEFVNDFPEAVKGIIEGVLSTIALVIFFAILPMLLAFMSKKEGVMTNSGVQKSVIGKMFIFTIVNKFLMLVLAGAFLNQITDVIDDPGSLPSLLAESLPAMALFFTNFAMLQSLMGHALRLLRIGPLIVIHIKRKWLAKTARELKNVWAPPCPNYGVMVPNDLYIFVIGVAYCIQAPYVIPFIMLYFGFGYIVHFYSMVYVMRPPFHSGGRMWPKTFNRMLLIIVVFQVLMIGVFGLKKNAVVSALSLPPLFFTIIFKIVIMLYFERVSKPMELDKEEEKSEKAEEKVQEEADEEYLQAAHNCFVATTTVPGLFLLSTDDPSESNGPTNEDKADIQGSSGAKDQETTKLVEADSPQETTPM</sequence>
<feature type="transmembrane region" description="Helical" evidence="2">
    <location>
        <begin position="269"/>
        <end position="287"/>
    </location>
</feature>
<dbReference type="PANTHER" id="PTHR13018:SF5">
    <property type="entry name" value="RE44586P"/>
    <property type="match status" value="1"/>
</dbReference>
<comment type="caution">
    <text evidence="5">The sequence shown here is derived from an EMBL/GenBank/DDBJ whole genome shotgun (WGS) entry which is preliminary data.</text>
</comment>
<accession>A0A6S7IKM8</accession>
<feature type="compositionally biased region" description="Basic and acidic residues" evidence="1">
    <location>
        <begin position="514"/>
        <end position="523"/>
    </location>
</feature>
<name>A0A6S7IKM8_PARCT</name>
<feature type="transmembrane region" description="Helical" evidence="2">
    <location>
        <begin position="186"/>
        <end position="209"/>
    </location>
</feature>
<evidence type="ECO:0000259" key="3">
    <source>
        <dbReference type="Pfam" id="PF02714"/>
    </source>
</evidence>
<feature type="domain" description="CSC1/OSCA1-like cytosolic" evidence="4">
    <location>
        <begin position="3"/>
        <end position="124"/>
    </location>
</feature>
<proteinExistence type="predicted"/>
<dbReference type="EMBL" id="CACRXK020009416">
    <property type="protein sequence ID" value="CAB4017130.1"/>
    <property type="molecule type" value="Genomic_DNA"/>
</dbReference>
<organism evidence="5 6">
    <name type="scientific">Paramuricea clavata</name>
    <name type="common">Red gorgonian</name>
    <name type="synonym">Violescent sea-whip</name>
    <dbReference type="NCBI Taxonomy" id="317549"/>
    <lineage>
        <taxon>Eukaryota</taxon>
        <taxon>Metazoa</taxon>
        <taxon>Cnidaria</taxon>
        <taxon>Anthozoa</taxon>
        <taxon>Octocorallia</taxon>
        <taxon>Malacalcyonacea</taxon>
        <taxon>Plexauridae</taxon>
        <taxon>Paramuricea</taxon>
    </lineage>
</organism>
<dbReference type="OrthoDB" id="5973102at2759"/>
<keyword evidence="2" id="KW-1133">Transmembrane helix</keyword>
<feature type="transmembrane region" description="Helical" evidence="2">
    <location>
        <begin position="141"/>
        <end position="166"/>
    </location>
</feature>
<evidence type="ECO:0000256" key="2">
    <source>
        <dbReference type="SAM" id="Phobius"/>
    </source>
</evidence>
<feature type="transmembrane region" description="Helical" evidence="2">
    <location>
        <begin position="415"/>
        <end position="437"/>
    </location>
</feature>
<dbReference type="Proteomes" id="UP001152795">
    <property type="component" value="Unassembled WGS sequence"/>
</dbReference>
<dbReference type="InterPro" id="IPR003864">
    <property type="entry name" value="CSC1/OSCA1-like_7TM"/>
</dbReference>
<keyword evidence="6" id="KW-1185">Reference proteome</keyword>
<dbReference type="Pfam" id="PF02714">
    <property type="entry name" value="RSN1_7TM"/>
    <property type="match status" value="1"/>
</dbReference>
<dbReference type="InterPro" id="IPR045122">
    <property type="entry name" value="Csc1-like"/>
</dbReference>
<reference evidence="5" key="1">
    <citation type="submission" date="2020-04" db="EMBL/GenBank/DDBJ databases">
        <authorList>
            <person name="Alioto T."/>
            <person name="Alioto T."/>
            <person name="Gomez Garrido J."/>
        </authorList>
    </citation>
    <scope>NUCLEOTIDE SEQUENCE</scope>
    <source>
        <strain evidence="5">A484AB</strain>
    </source>
</reference>
<feature type="region of interest" description="Disordered" evidence="1">
    <location>
        <begin position="487"/>
        <end position="533"/>
    </location>
</feature>
<feature type="transmembrane region" description="Helical" evidence="2">
    <location>
        <begin position="392"/>
        <end position="409"/>
    </location>
</feature>
<keyword evidence="2" id="KW-0812">Transmembrane</keyword>
<feature type="domain" description="CSC1/OSCA1-like 7TM region" evidence="3">
    <location>
        <begin position="135"/>
        <end position="407"/>
    </location>
</feature>